<evidence type="ECO:0000256" key="1">
    <source>
        <dbReference type="SAM" id="MobiDB-lite"/>
    </source>
</evidence>
<evidence type="ECO:0000313" key="2">
    <source>
        <dbReference type="EMBL" id="PBK67553.1"/>
    </source>
</evidence>
<evidence type="ECO:0000313" key="3">
    <source>
        <dbReference type="Proteomes" id="UP000218334"/>
    </source>
</evidence>
<dbReference type="Proteomes" id="UP000218334">
    <property type="component" value="Unassembled WGS sequence"/>
</dbReference>
<dbReference type="EMBL" id="KZ293436">
    <property type="protein sequence ID" value="PBK67553.1"/>
    <property type="molecule type" value="Genomic_DNA"/>
</dbReference>
<proteinExistence type="predicted"/>
<accession>A0A2H3BUH3</accession>
<keyword evidence="3" id="KW-1185">Reference proteome</keyword>
<protein>
    <submittedName>
        <fullName evidence="2">Uncharacterized protein</fullName>
    </submittedName>
</protein>
<gene>
    <name evidence="2" type="ORF">ARMSODRAFT_314899</name>
</gene>
<organism evidence="2 3">
    <name type="scientific">Armillaria solidipes</name>
    <dbReference type="NCBI Taxonomy" id="1076256"/>
    <lineage>
        <taxon>Eukaryota</taxon>
        <taxon>Fungi</taxon>
        <taxon>Dikarya</taxon>
        <taxon>Basidiomycota</taxon>
        <taxon>Agaricomycotina</taxon>
        <taxon>Agaricomycetes</taxon>
        <taxon>Agaricomycetidae</taxon>
        <taxon>Agaricales</taxon>
        <taxon>Marasmiineae</taxon>
        <taxon>Physalacriaceae</taxon>
        <taxon>Armillaria</taxon>
    </lineage>
</organism>
<dbReference type="AlphaFoldDB" id="A0A2H3BUH3"/>
<sequence length="192" mass="21945">MPDDMRDNEATWLGKHDTSHPANPRDYRCSRRQRASRGTCHVEFLSCPWGSSRLRRPPPLVIAPLCCPWRFLQHKSETLEDKNGQFVLRMPYNRIHQASWRVRLLSDPKVSHAILSFGEGVDLAYEDHSLGCRLDVRTLSGTQLQHVQRLPVLSGRYAVHSLTEPNFSIITLSSESFICVTLVKVSQVCPLR</sequence>
<feature type="region of interest" description="Disordered" evidence="1">
    <location>
        <begin position="1"/>
        <end position="27"/>
    </location>
</feature>
<reference evidence="3" key="1">
    <citation type="journal article" date="2017" name="Nat. Ecol. Evol.">
        <title>Genome expansion and lineage-specific genetic innovations in the forest pathogenic fungi Armillaria.</title>
        <authorList>
            <person name="Sipos G."/>
            <person name="Prasanna A.N."/>
            <person name="Walter M.C."/>
            <person name="O'Connor E."/>
            <person name="Balint B."/>
            <person name="Krizsan K."/>
            <person name="Kiss B."/>
            <person name="Hess J."/>
            <person name="Varga T."/>
            <person name="Slot J."/>
            <person name="Riley R."/>
            <person name="Boka B."/>
            <person name="Rigling D."/>
            <person name="Barry K."/>
            <person name="Lee J."/>
            <person name="Mihaltcheva S."/>
            <person name="LaButti K."/>
            <person name="Lipzen A."/>
            <person name="Waldron R."/>
            <person name="Moloney N.M."/>
            <person name="Sperisen C."/>
            <person name="Kredics L."/>
            <person name="Vagvoelgyi C."/>
            <person name="Patrignani A."/>
            <person name="Fitzpatrick D."/>
            <person name="Nagy I."/>
            <person name="Doyle S."/>
            <person name="Anderson J.B."/>
            <person name="Grigoriev I.V."/>
            <person name="Gueldener U."/>
            <person name="Muensterkoetter M."/>
            <person name="Nagy L.G."/>
        </authorList>
    </citation>
    <scope>NUCLEOTIDE SEQUENCE [LARGE SCALE GENOMIC DNA]</scope>
    <source>
        <strain evidence="3">28-4</strain>
    </source>
</reference>
<name>A0A2H3BUH3_9AGAR</name>